<feature type="transmembrane region" description="Helical" evidence="1">
    <location>
        <begin position="148"/>
        <end position="167"/>
    </location>
</feature>
<feature type="transmembrane region" description="Helical" evidence="1">
    <location>
        <begin position="117"/>
        <end position="136"/>
    </location>
</feature>
<dbReference type="EMBL" id="CP041356">
    <property type="protein sequence ID" value="QDK70513.1"/>
    <property type="molecule type" value="Genomic_DNA"/>
</dbReference>
<keyword evidence="1" id="KW-0812">Transmembrane</keyword>
<organism evidence="2 3">
    <name type="scientific">Lactococcus protaetiae</name>
    <dbReference type="NCBI Taxonomy" id="2592653"/>
    <lineage>
        <taxon>Bacteria</taxon>
        <taxon>Bacillati</taxon>
        <taxon>Bacillota</taxon>
        <taxon>Bacilli</taxon>
        <taxon>Lactobacillales</taxon>
        <taxon>Streptococcaceae</taxon>
        <taxon>Lactococcus</taxon>
    </lineage>
</organism>
<dbReference type="OrthoDB" id="2242216at2"/>
<feature type="transmembrane region" description="Helical" evidence="1">
    <location>
        <begin position="20"/>
        <end position="39"/>
    </location>
</feature>
<feature type="transmembrane region" description="Helical" evidence="1">
    <location>
        <begin position="51"/>
        <end position="71"/>
    </location>
</feature>
<accession>A0A514Z7I1</accession>
<proteinExistence type="predicted"/>
<dbReference type="AlphaFoldDB" id="A0A514Z7I1"/>
<dbReference type="Proteomes" id="UP000315128">
    <property type="component" value="Chromosome"/>
</dbReference>
<evidence type="ECO:0000256" key="1">
    <source>
        <dbReference type="SAM" id="Phobius"/>
    </source>
</evidence>
<dbReference type="RefSeq" id="WP_142766115.1">
    <property type="nucleotide sequence ID" value="NZ_CP041356.1"/>
</dbReference>
<reference evidence="2 3" key="1">
    <citation type="submission" date="2019-07" db="EMBL/GenBank/DDBJ databases">
        <title>Genome sequencing of KACC 19320.</title>
        <authorList>
            <person name="Heo J."/>
            <person name="Kim S.-J."/>
            <person name="Kim J.-S."/>
            <person name="Hong S.-B."/>
            <person name="Kwon S.-W."/>
        </authorList>
    </citation>
    <scope>NUCLEOTIDE SEQUENCE [LARGE SCALE GENOMIC DNA]</scope>
    <source>
        <strain evidence="2 3">KACC 19320</strain>
    </source>
</reference>
<name>A0A514Z7I1_9LACT</name>
<keyword evidence="1" id="KW-0472">Membrane</keyword>
<evidence type="ECO:0000313" key="2">
    <source>
        <dbReference type="EMBL" id="QDK70513.1"/>
    </source>
</evidence>
<dbReference type="KEGG" id="lack:FLP15_04165"/>
<keyword evidence="1" id="KW-1133">Transmembrane helix</keyword>
<protein>
    <submittedName>
        <fullName evidence="2">Uncharacterized protein</fullName>
    </submittedName>
</protein>
<evidence type="ECO:0000313" key="3">
    <source>
        <dbReference type="Proteomes" id="UP000315128"/>
    </source>
</evidence>
<sequence>MFAGSYKIIDGKTQLTRLGIFGSIVSFMMLSLMIQWPLLQAESQFSAFSQFMLWTAPVLVPLLLSGIYFAIAKWRSTHNKTSYSYGVAYHWTLASLLPVAALVSLAEYFAIEALPTAVVHATGLIVALTVYGMLLLSRRAMMKHSRVLLFTYGFYALAAALQVVLFVA</sequence>
<feature type="transmembrane region" description="Helical" evidence="1">
    <location>
        <begin position="91"/>
        <end position="111"/>
    </location>
</feature>
<keyword evidence="3" id="KW-1185">Reference proteome</keyword>
<gene>
    <name evidence="2" type="ORF">FLP15_04165</name>
</gene>